<evidence type="ECO:0000256" key="3">
    <source>
        <dbReference type="ARBA" id="ARBA00022679"/>
    </source>
</evidence>
<evidence type="ECO:0000256" key="2">
    <source>
        <dbReference type="ARBA" id="ARBA00012261"/>
    </source>
</evidence>
<dbReference type="GO" id="GO:0005829">
    <property type="term" value="C:cytosol"/>
    <property type="evidence" value="ECO:0007669"/>
    <property type="project" value="TreeGrafter"/>
</dbReference>
<dbReference type="EC" id="2.1.2.9" evidence="2"/>
<evidence type="ECO:0000256" key="1">
    <source>
        <dbReference type="ARBA" id="ARBA00010699"/>
    </source>
</evidence>
<dbReference type="InterPro" id="IPR005793">
    <property type="entry name" value="Formyl_trans_C"/>
</dbReference>
<dbReference type="InterPro" id="IPR044135">
    <property type="entry name" value="Met-tRNA-FMT_C"/>
</dbReference>
<sequence>MNQMPEHTPESLAPLPVGAVQRVAFLGTPELAVPVLRSLVEAGIEVGHVITRVDKRRARGNDLYPSPIKMAALELGLQVSHKVDDLLEQHRDKPFDLAVVVAYGALIKPHVLAEIPMVNLHVSLLPKWRGAAPIERALLAGDAQTGVCLMQIEEGLDTGGVIGLRTMAITDSTTADDIRTQLIAEGSQLLIEQLKSGLDPVAPQTGEATYAEKIESSELRIDWTKSASEISRLIRLGNAWTVFRGKRLKIHQADVIDDASSDVGLLIVTKNSARIATGSGNLELKIVQPEGKPRMDVVSWINGTQPTHGEKLTSD</sequence>
<dbReference type="EMBL" id="CAFBPS010000192">
    <property type="protein sequence ID" value="CAB5037101.1"/>
    <property type="molecule type" value="Genomic_DNA"/>
</dbReference>
<feature type="domain" description="Formyl transferase C-terminal" evidence="6">
    <location>
        <begin position="213"/>
        <end position="304"/>
    </location>
</feature>
<dbReference type="PANTHER" id="PTHR11138">
    <property type="entry name" value="METHIONYL-TRNA FORMYLTRANSFERASE"/>
    <property type="match status" value="1"/>
</dbReference>
<evidence type="ECO:0000259" key="5">
    <source>
        <dbReference type="Pfam" id="PF00551"/>
    </source>
</evidence>
<name>A0A6J7S7Z4_9ZZZZ</name>
<dbReference type="CDD" id="cd08704">
    <property type="entry name" value="Met_tRNA_FMT_C"/>
    <property type="match status" value="1"/>
</dbReference>
<reference evidence="7" key="1">
    <citation type="submission" date="2020-05" db="EMBL/GenBank/DDBJ databases">
        <authorList>
            <person name="Chiriac C."/>
            <person name="Salcher M."/>
            <person name="Ghai R."/>
            <person name="Kavagutti S V."/>
        </authorList>
    </citation>
    <scope>NUCLEOTIDE SEQUENCE</scope>
</reference>
<dbReference type="PANTHER" id="PTHR11138:SF5">
    <property type="entry name" value="METHIONYL-TRNA FORMYLTRANSFERASE, MITOCHONDRIAL"/>
    <property type="match status" value="1"/>
</dbReference>
<gene>
    <name evidence="7" type="ORF">UFOPK4134_01710</name>
</gene>
<organism evidence="7">
    <name type="scientific">freshwater metagenome</name>
    <dbReference type="NCBI Taxonomy" id="449393"/>
    <lineage>
        <taxon>unclassified sequences</taxon>
        <taxon>metagenomes</taxon>
        <taxon>ecological metagenomes</taxon>
    </lineage>
</organism>
<dbReference type="NCBIfam" id="TIGR00460">
    <property type="entry name" value="fmt"/>
    <property type="match status" value="1"/>
</dbReference>
<dbReference type="InterPro" id="IPR011034">
    <property type="entry name" value="Formyl_transferase-like_C_sf"/>
</dbReference>
<evidence type="ECO:0000313" key="7">
    <source>
        <dbReference type="EMBL" id="CAB5037101.1"/>
    </source>
</evidence>
<dbReference type="SUPFAM" id="SSF53328">
    <property type="entry name" value="Formyltransferase"/>
    <property type="match status" value="1"/>
</dbReference>
<dbReference type="Pfam" id="PF00551">
    <property type="entry name" value="Formyl_trans_N"/>
    <property type="match status" value="1"/>
</dbReference>
<dbReference type="InterPro" id="IPR002376">
    <property type="entry name" value="Formyl_transf_N"/>
</dbReference>
<dbReference type="InterPro" id="IPR036477">
    <property type="entry name" value="Formyl_transf_N_sf"/>
</dbReference>
<proteinExistence type="inferred from homology"/>
<dbReference type="GO" id="GO:0004479">
    <property type="term" value="F:methionyl-tRNA formyltransferase activity"/>
    <property type="evidence" value="ECO:0007669"/>
    <property type="project" value="UniProtKB-EC"/>
</dbReference>
<dbReference type="SUPFAM" id="SSF50486">
    <property type="entry name" value="FMT C-terminal domain-like"/>
    <property type="match status" value="1"/>
</dbReference>
<keyword evidence="3" id="KW-0808">Transferase</keyword>
<dbReference type="AlphaFoldDB" id="A0A6J7S7Z4"/>
<evidence type="ECO:0000259" key="6">
    <source>
        <dbReference type="Pfam" id="PF02911"/>
    </source>
</evidence>
<comment type="similarity">
    <text evidence="1">Belongs to the Fmt family.</text>
</comment>
<dbReference type="Gene3D" id="3.40.50.12230">
    <property type="match status" value="1"/>
</dbReference>
<dbReference type="HAMAP" id="MF_00182">
    <property type="entry name" value="Formyl_trans"/>
    <property type="match status" value="1"/>
</dbReference>
<dbReference type="InterPro" id="IPR005794">
    <property type="entry name" value="Fmt"/>
</dbReference>
<feature type="domain" description="Formyl transferase N-terminal" evidence="5">
    <location>
        <begin position="22"/>
        <end position="193"/>
    </location>
</feature>
<dbReference type="Pfam" id="PF02911">
    <property type="entry name" value="Formyl_trans_C"/>
    <property type="match status" value="1"/>
</dbReference>
<dbReference type="CDD" id="cd08646">
    <property type="entry name" value="FMT_core_Met-tRNA-FMT_N"/>
    <property type="match status" value="1"/>
</dbReference>
<evidence type="ECO:0000256" key="4">
    <source>
        <dbReference type="ARBA" id="ARBA00022917"/>
    </source>
</evidence>
<protein>
    <recommendedName>
        <fullName evidence="2">methionyl-tRNA formyltransferase</fullName>
        <ecNumber evidence="2">2.1.2.9</ecNumber>
    </recommendedName>
</protein>
<dbReference type="InterPro" id="IPR041711">
    <property type="entry name" value="Met-tRNA-FMT_N"/>
</dbReference>
<accession>A0A6J7S7Z4</accession>
<keyword evidence="4" id="KW-0648">Protein biosynthesis</keyword>